<sequence>MNPQIINYGCVGNSKLLVCPHQQDGEAVHIMLNPDTVVEYDTAGYDTLRNVSMPILTKDNLVFAVNGSHASLVDLINNDSYITKLPMENPQGVHSPIYLPELDFFVIFGNFSTSHSIYKITKGINGMAELDLLTTFTVEKKGKQCPWLPMTEVTTNRNRAYFYAYQIDEIDGIVAVEFMEDHPYYKKIWEVSDEEGSQVLVSSRRHDVMADDNCTVIPQIDPDYSIFPPICISPTVMGCSVVYAMLRVREARGSVTLKIVPSYKHPSTNCEIFVKSLFNYQPETDESAGGA</sequence>
<accession>A0A7J7K770</accession>
<dbReference type="Proteomes" id="UP000593567">
    <property type="component" value="Unassembled WGS sequence"/>
</dbReference>
<keyword evidence="2" id="KW-1185">Reference proteome</keyword>
<evidence type="ECO:0000313" key="2">
    <source>
        <dbReference type="Proteomes" id="UP000593567"/>
    </source>
</evidence>
<dbReference type="OrthoDB" id="336747at2759"/>
<gene>
    <name evidence="1" type="ORF">EB796_007212</name>
</gene>
<dbReference type="AlphaFoldDB" id="A0A7J7K770"/>
<organism evidence="1 2">
    <name type="scientific">Bugula neritina</name>
    <name type="common">Brown bryozoan</name>
    <name type="synonym">Sertularia neritina</name>
    <dbReference type="NCBI Taxonomy" id="10212"/>
    <lineage>
        <taxon>Eukaryota</taxon>
        <taxon>Metazoa</taxon>
        <taxon>Spiralia</taxon>
        <taxon>Lophotrochozoa</taxon>
        <taxon>Bryozoa</taxon>
        <taxon>Gymnolaemata</taxon>
        <taxon>Cheilostomatida</taxon>
        <taxon>Flustrina</taxon>
        <taxon>Buguloidea</taxon>
        <taxon>Bugulidae</taxon>
        <taxon>Bugula</taxon>
    </lineage>
</organism>
<protein>
    <submittedName>
        <fullName evidence="1">Uncharacterized protein</fullName>
    </submittedName>
</protein>
<evidence type="ECO:0000313" key="1">
    <source>
        <dbReference type="EMBL" id="KAF6034479.1"/>
    </source>
</evidence>
<dbReference type="EMBL" id="VXIV02001063">
    <property type="protein sequence ID" value="KAF6034479.1"/>
    <property type="molecule type" value="Genomic_DNA"/>
</dbReference>
<proteinExistence type="predicted"/>
<comment type="caution">
    <text evidence="1">The sequence shown here is derived from an EMBL/GenBank/DDBJ whole genome shotgun (WGS) entry which is preliminary data.</text>
</comment>
<name>A0A7J7K770_BUGNE</name>
<reference evidence="1" key="1">
    <citation type="submission" date="2020-06" db="EMBL/GenBank/DDBJ databases">
        <title>Draft genome of Bugula neritina, a colonial animal packing powerful symbionts and potential medicines.</title>
        <authorList>
            <person name="Rayko M."/>
        </authorList>
    </citation>
    <scope>NUCLEOTIDE SEQUENCE [LARGE SCALE GENOMIC DNA]</scope>
    <source>
        <strain evidence="1">Kwan_BN1</strain>
    </source>
</reference>